<feature type="topological domain" description="Cytoplasmic" evidence="2">
    <location>
        <begin position="26"/>
        <end position="403"/>
    </location>
</feature>
<keyword evidence="6" id="KW-1185">Reference proteome</keyword>
<dbReference type="InterPro" id="IPR019734">
    <property type="entry name" value="TPR_rpt"/>
</dbReference>
<dbReference type="Gene3D" id="1.25.40.10">
    <property type="entry name" value="Tetratricopeptide repeat domain"/>
    <property type="match status" value="2"/>
</dbReference>
<dbReference type="InterPro" id="IPR041166">
    <property type="entry name" value="Rubredoxin_2"/>
</dbReference>
<comment type="function">
    <text evidence="2">Modulates cellular lipopolysaccharide (LPS) levels by regulating LpxC, which is involved in lipid A biosynthesis. May act by modulating the proteolytic activity of FtsH towards LpxC. May also coordinate assembly of proteins involved in LPS synthesis at the plasma membrane.</text>
</comment>
<dbReference type="RefSeq" id="WP_078743756.1">
    <property type="nucleotide sequence ID" value="NZ_FUXG01000001.1"/>
</dbReference>
<comment type="caution">
    <text evidence="5">The sequence shown here is derived from an EMBL/GenBank/DDBJ whole genome shotgun (WGS) entry which is preliminary data.</text>
</comment>
<dbReference type="STRING" id="64969.SAMN02745127_00135"/>
<keyword evidence="2 3" id="KW-0802">TPR repeat</keyword>
<organism evidence="5 6">
    <name type="scientific">Oceanospirillum multiglobuliferum</name>
    <dbReference type="NCBI Taxonomy" id="64969"/>
    <lineage>
        <taxon>Bacteria</taxon>
        <taxon>Pseudomonadati</taxon>
        <taxon>Pseudomonadota</taxon>
        <taxon>Gammaproteobacteria</taxon>
        <taxon>Oceanospirillales</taxon>
        <taxon>Oceanospirillaceae</taxon>
        <taxon>Oceanospirillum</taxon>
    </lineage>
</organism>
<dbReference type="GO" id="GO:0005506">
    <property type="term" value="F:iron ion binding"/>
    <property type="evidence" value="ECO:0007669"/>
    <property type="project" value="UniProtKB-UniRule"/>
</dbReference>
<keyword evidence="2" id="KW-0677">Repeat</keyword>
<evidence type="ECO:0000313" key="5">
    <source>
        <dbReference type="EMBL" id="OPX56077.1"/>
    </source>
</evidence>
<dbReference type="GO" id="GO:0009898">
    <property type="term" value="C:cytoplasmic side of plasma membrane"/>
    <property type="evidence" value="ECO:0007669"/>
    <property type="project" value="UniProtKB-UniRule"/>
</dbReference>
<proteinExistence type="inferred from homology"/>
<dbReference type="GO" id="GO:0008653">
    <property type="term" value="P:lipopolysaccharide metabolic process"/>
    <property type="evidence" value="ECO:0007669"/>
    <property type="project" value="InterPro"/>
</dbReference>
<evidence type="ECO:0000256" key="1">
    <source>
        <dbReference type="ARBA" id="ARBA00022723"/>
    </source>
</evidence>
<keyword evidence="2" id="KW-0812">Transmembrane</keyword>
<dbReference type="GO" id="GO:0046890">
    <property type="term" value="P:regulation of lipid biosynthetic process"/>
    <property type="evidence" value="ECO:0007669"/>
    <property type="project" value="UniProtKB-UniRule"/>
</dbReference>
<comment type="similarity">
    <text evidence="2">Belongs to the LapB family.</text>
</comment>
<dbReference type="Pfam" id="PF18073">
    <property type="entry name" value="Zn_ribbon_LapB"/>
    <property type="match status" value="1"/>
</dbReference>
<evidence type="ECO:0000313" key="6">
    <source>
        <dbReference type="Proteomes" id="UP000191418"/>
    </source>
</evidence>
<keyword evidence="2" id="KW-1133">Transmembrane helix</keyword>
<keyword evidence="1 2" id="KW-0479">Metal-binding</keyword>
<dbReference type="AlphaFoldDB" id="A0A1T4KMT3"/>
<evidence type="ECO:0000256" key="2">
    <source>
        <dbReference type="HAMAP-Rule" id="MF_00994"/>
    </source>
</evidence>
<dbReference type="EMBL" id="MTSM01000005">
    <property type="protein sequence ID" value="OPX56077.1"/>
    <property type="molecule type" value="Genomic_DNA"/>
</dbReference>
<feature type="binding site" evidence="2">
    <location>
        <position position="365"/>
    </location>
    <ligand>
        <name>Fe cation</name>
        <dbReference type="ChEBI" id="CHEBI:24875"/>
    </ligand>
</feature>
<keyword evidence="2" id="KW-1003">Cell membrane</keyword>
<comment type="subcellular location">
    <subcellularLocation>
        <location evidence="2">Cell inner membrane</location>
        <topology evidence="2">Single-pass membrane protein</topology>
        <orientation evidence="2">Cytoplasmic side</orientation>
    </subcellularLocation>
</comment>
<dbReference type="InterPro" id="IPR030865">
    <property type="entry name" value="LapB"/>
</dbReference>
<accession>A0A1T4KMT3</accession>
<dbReference type="PROSITE" id="PS50005">
    <property type="entry name" value="TPR"/>
    <property type="match status" value="1"/>
</dbReference>
<protein>
    <recommendedName>
        <fullName evidence="2">Lipopolysaccharide assembly protein B</fullName>
    </recommendedName>
</protein>
<gene>
    <name evidence="2" type="primary">lapB</name>
    <name evidence="5" type="ORF">BTE48_05890</name>
</gene>
<dbReference type="NCBIfam" id="NF008757">
    <property type="entry name" value="PRK11788.1-5"/>
    <property type="match status" value="1"/>
</dbReference>
<dbReference type="InterPro" id="IPR011990">
    <property type="entry name" value="TPR-like_helical_dom_sf"/>
</dbReference>
<evidence type="ECO:0000256" key="3">
    <source>
        <dbReference type="PROSITE-ProRule" id="PRU00339"/>
    </source>
</evidence>
<keyword evidence="2" id="KW-0472">Membrane</keyword>
<keyword evidence="2" id="KW-0408">Iron</keyword>
<dbReference type="SUPFAM" id="SSF81901">
    <property type="entry name" value="HCP-like"/>
    <property type="match status" value="1"/>
</dbReference>
<dbReference type="HAMAP" id="MF_00994">
    <property type="entry name" value="LPS_assembly_LapB"/>
    <property type="match status" value="1"/>
</dbReference>
<feature type="binding site" evidence="2">
    <location>
        <position position="362"/>
    </location>
    <ligand>
        <name>Fe cation</name>
        <dbReference type="ChEBI" id="CHEBI:24875"/>
    </ligand>
</feature>
<feature type="repeat" description="TPR" evidence="3">
    <location>
        <begin position="41"/>
        <end position="74"/>
    </location>
</feature>
<dbReference type="Proteomes" id="UP000191418">
    <property type="component" value="Unassembled WGS sequence"/>
</dbReference>
<dbReference type="OrthoDB" id="507476at2"/>
<feature type="binding site" evidence="2">
    <location>
        <position position="377"/>
    </location>
    <ligand>
        <name>Fe cation</name>
        <dbReference type="ChEBI" id="CHEBI:24875"/>
    </ligand>
</feature>
<feature type="domain" description="LapB rubredoxin metal binding" evidence="4">
    <location>
        <begin position="361"/>
        <end position="388"/>
    </location>
</feature>
<keyword evidence="2" id="KW-0997">Cell inner membrane</keyword>
<reference evidence="5 6" key="1">
    <citation type="submission" date="2017-01" db="EMBL/GenBank/DDBJ databases">
        <title>Genome Sequencing of a Marine Spirillum, Oceanospirillum multiglobuliferum ATCC 33336, from Japan.</title>
        <authorList>
            <person name="Carney J.G."/>
            <person name="Trachtenberg A.M."/>
            <person name="Rheaume B.A."/>
            <person name="Linnane J.D."/>
            <person name="Pitts N.L."/>
            <person name="Mykles D.L."/>
            <person name="Maclea K.S."/>
        </authorList>
    </citation>
    <scope>NUCLEOTIDE SEQUENCE [LARGE SCALE GENOMIC DNA]</scope>
    <source>
        <strain evidence="5 6">ATCC 33336</strain>
    </source>
</reference>
<feature type="binding site" evidence="2">
    <location>
        <position position="380"/>
    </location>
    <ligand>
        <name>Fe cation</name>
        <dbReference type="ChEBI" id="CHEBI:24875"/>
    </ligand>
</feature>
<evidence type="ECO:0000259" key="4">
    <source>
        <dbReference type="Pfam" id="PF18073"/>
    </source>
</evidence>
<dbReference type="Pfam" id="PF14559">
    <property type="entry name" value="TPR_19"/>
    <property type="match status" value="1"/>
</dbReference>
<dbReference type="Pfam" id="PF13176">
    <property type="entry name" value="TPR_7"/>
    <property type="match status" value="1"/>
</dbReference>
<name>A0A1T4KMT3_9GAMM</name>
<sequence>MNEWMLLLVLIAAIAIGWGLGRFSLKKRHRSSTVNSDSSALNKDYFAGLTFLLNDEQDKAVETFMRLLEINPETVDTHIAMGNLFRSKGETEKAIRLHQNLFARPTLSRALTHKIQLELARDFFAAGLFDRAERLLIELNQIAQDDLRLQSQRLLIRIYEQEKEWHKAIEVSAHKLLKEIPEQKAALAHYYCELAEQQLTQNDFSQAKKTLKQALYNDSKCMRANWICAELELKNHAYKKAIHLLQRIPEQDPRFYSVVLPKIAEHLSTKELHNYLDLILRTAPSHTAISLKASLIEQERGADEAFEFIAQQTAELKAVPIKLAANMLQLVTAPSSEVQNKLQRVVQQLITSSNKAHYYLRCQKCGYKSQQVVLWQCPKCRHWGTLRPDDLLTTVSTPIKNIL</sequence>